<dbReference type="PANTHER" id="PTHR30460">
    <property type="entry name" value="MODERATE CONDUCTANCE MECHANOSENSITIVE CHANNEL YBIO"/>
    <property type="match status" value="1"/>
</dbReference>
<feature type="domain" description="Mechanosensitive ion channel transmembrane helices 2/3" evidence="10">
    <location>
        <begin position="406"/>
        <end position="445"/>
    </location>
</feature>
<reference evidence="14 15" key="1">
    <citation type="submission" date="2020-08" db="EMBL/GenBank/DDBJ databases">
        <title>Genomic Encyclopedia of Type Strains, Phase IV (KMG-V): Genome sequencing to study the core and pangenomes of soil and plant-associated prokaryotes.</title>
        <authorList>
            <person name="Whitman W."/>
        </authorList>
    </citation>
    <scope>NUCLEOTIDE SEQUENCE [LARGE SCALE GENOMIC DNA]</scope>
    <source>
        <strain evidence="12 15">SEMIA 444</strain>
        <strain evidence="11 14">SEMIA 448</strain>
        <strain evidence="13 16">SEMIA 452</strain>
    </source>
</reference>
<keyword evidence="3" id="KW-1003">Cell membrane</keyword>
<dbReference type="PANTHER" id="PTHR30460:SF0">
    <property type="entry name" value="MODERATE CONDUCTANCE MECHANOSENSITIVE CHANNEL YBIO"/>
    <property type="match status" value="1"/>
</dbReference>
<dbReference type="Gene3D" id="2.30.30.60">
    <property type="match status" value="1"/>
</dbReference>
<evidence type="ECO:0000256" key="1">
    <source>
        <dbReference type="ARBA" id="ARBA00004651"/>
    </source>
</evidence>
<evidence type="ECO:0000256" key="2">
    <source>
        <dbReference type="ARBA" id="ARBA00008017"/>
    </source>
</evidence>
<dbReference type="InterPro" id="IPR045276">
    <property type="entry name" value="YbiO_bact"/>
</dbReference>
<dbReference type="InterPro" id="IPR011066">
    <property type="entry name" value="MscS_channel_C_sf"/>
</dbReference>
<feature type="transmembrane region" description="Helical" evidence="7">
    <location>
        <begin position="426"/>
        <end position="448"/>
    </location>
</feature>
<organism evidence="13 16">
    <name type="scientific">Aliirhizobium cellulosilyticum</name>
    <dbReference type="NCBI Taxonomy" id="393664"/>
    <lineage>
        <taxon>Bacteria</taxon>
        <taxon>Pseudomonadati</taxon>
        <taxon>Pseudomonadota</taxon>
        <taxon>Alphaproteobacteria</taxon>
        <taxon>Hyphomicrobiales</taxon>
        <taxon>Rhizobiaceae</taxon>
        <taxon>Aliirhizobium</taxon>
    </lineage>
</organism>
<dbReference type="EMBL" id="JACIHM010000007">
    <property type="protein sequence ID" value="MBB4448512.1"/>
    <property type="molecule type" value="Genomic_DNA"/>
</dbReference>
<feature type="transmembrane region" description="Helical" evidence="7">
    <location>
        <begin position="138"/>
        <end position="159"/>
    </location>
</feature>
<name>A0A7W6V205_9HYPH</name>
<dbReference type="InterPro" id="IPR006685">
    <property type="entry name" value="MscS_channel_2nd"/>
</dbReference>
<sequence>MKWLALSLFLLLAAAPAYSQPAPPLPEKIEALTTLLQDPEVQSWIKRTEDKSTTPPKPSSEPSISTWETAIRARIDRIAAAIPRIPTEVLKAAKRVRGDAVSNGYAPVFLMFSGLILVGMIVERLYLRMRSHVDNGVYGLLSVFIFALPLAIIFFAVHWPPLVRVVLLVYLIAFVAFRLASALVVLAVPREGLIRAQLLVGAAVLAIANSIAGSLIGIDQDVVDALSYLSSILLLALLLEAVWSVRTRSLQRRFTLTFAIVAIWALWCLGLKGLFWIGVFALILPSTLQSVGKAALRLVPNATGMRSVLITRGARAAIIVVALTWLVFVWKMNPEGLAQRDPALSAVFYGLLKSVAVVLVADLLWHMAKSWIDGQLVTGDETGLTAQETSRRGRLRTLLPILRNALAAVGLTITVLLVLAELGVEIGPLIAGAGVFGVAIGFGSQTLVKDVISGVFYMLDDAFRVGEYIQAKSYKGTVEGFSLRSVRLRHHRGPIFTVPFGELGAVENMSRDWGVVKFRISVGFDANVEKARKLTKKIGATMLEDPEFGPIFIEPLKMKGVEEFGDYGMVLSFGMTLKPSPMQSFIRRRANLLLREAFVSNGIQFAQPTVNVGGEGAAGNASAAALQALNRNTQLAATIDGSPP</sequence>
<dbReference type="InterPro" id="IPR023408">
    <property type="entry name" value="MscS_beta-dom_sf"/>
</dbReference>
<evidence type="ECO:0000313" key="11">
    <source>
        <dbReference type="EMBL" id="MBB4350702.1"/>
    </source>
</evidence>
<comment type="subcellular location">
    <subcellularLocation>
        <location evidence="1">Cell membrane</location>
        <topology evidence="1">Multi-pass membrane protein</topology>
    </subcellularLocation>
</comment>
<keyword evidence="8" id="KW-0732">Signal</keyword>
<feature type="transmembrane region" description="Helical" evidence="7">
    <location>
        <begin position="165"/>
        <end position="186"/>
    </location>
</feature>
<dbReference type="SUPFAM" id="SSF82689">
    <property type="entry name" value="Mechanosensitive channel protein MscS (YggB), C-terminal domain"/>
    <property type="match status" value="1"/>
</dbReference>
<evidence type="ECO:0000256" key="5">
    <source>
        <dbReference type="ARBA" id="ARBA00022989"/>
    </source>
</evidence>
<feature type="domain" description="Mechanosensitive ion channel MscS" evidence="9">
    <location>
        <begin position="446"/>
        <end position="511"/>
    </location>
</feature>
<evidence type="ECO:0000313" key="12">
    <source>
        <dbReference type="EMBL" id="MBB4413897.1"/>
    </source>
</evidence>
<keyword evidence="5 7" id="KW-1133">Transmembrane helix</keyword>
<dbReference type="RefSeq" id="WP_183827853.1">
    <property type="nucleotide sequence ID" value="NZ_JACIGW010000006.1"/>
</dbReference>
<feature type="transmembrane region" description="Helical" evidence="7">
    <location>
        <begin position="104"/>
        <end position="126"/>
    </location>
</feature>
<dbReference type="Gene3D" id="3.30.70.100">
    <property type="match status" value="1"/>
</dbReference>
<evidence type="ECO:0000313" key="14">
    <source>
        <dbReference type="Proteomes" id="UP000520770"/>
    </source>
</evidence>
<feature type="transmembrane region" description="Helical" evidence="7">
    <location>
        <begin position="313"/>
        <end position="330"/>
    </location>
</feature>
<keyword evidence="4 7" id="KW-0812">Transmembrane</keyword>
<dbReference type="Proteomes" id="UP000576087">
    <property type="component" value="Unassembled WGS sequence"/>
</dbReference>
<evidence type="ECO:0000256" key="7">
    <source>
        <dbReference type="SAM" id="Phobius"/>
    </source>
</evidence>
<feature type="signal peptide" evidence="8">
    <location>
        <begin position="1"/>
        <end position="19"/>
    </location>
</feature>
<accession>A0A7W6V205</accession>
<gene>
    <name evidence="12" type="ORF">GGE31_004435</name>
    <name evidence="11" type="ORF">GGE33_004476</name>
    <name evidence="13" type="ORF">GGE35_004358</name>
</gene>
<protein>
    <submittedName>
        <fullName evidence="13">Small-conductance mechanosensitive channel</fullName>
    </submittedName>
</protein>
<evidence type="ECO:0000313" key="15">
    <source>
        <dbReference type="Proteomes" id="UP000524535"/>
    </source>
</evidence>
<evidence type="ECO:0000256" key="8">
    <source>
        <dbReference type="SAM" id="SignalP"/>
    </source>
</evidence>
<feature type="transmembrane region" description="Helical" evidence="7">
    <location>
        <begin position="225"/>
        <end position="243"/>
    </location>
</feature>
<dbReference type="SUPFAM" id="SSF50182">
    <property type="entry name" value="Sm-like ribonucleoproteins"/>
    <property type="match status" value="1"/>
</dbReference>
<evidence type="ECO:0000313" key="13">
    <source>
        <dbReference type="EMBL" id="MBB4448512.1"/>
    </source>
</evidence>
<dbReference type="Proteomes" id="UP000520770">
    <property type="component" value="Unassembled WGS sequence"/>
</dbReference>
<dbReference type="InterPro" id="IPR010920">
    <property type="entry name" value="LSM_dom_sf"/>
</dbReference>
<feature type="transmembrane region" description="Helical" evidence="7">
    <location>
        <begin position="342"/>
        <end position="365"/>
    </location>
</feature>
<comment type="caution">
    <text evidence="13">The sequence shown here is derived from an EMBL/GenBank/DDBJ whole genome shotgun (WGS) entry which is preliminary data.</text>
</comment>
<evidence type="ECO:0000256" key="4">
    <source>
        <dbReference type="ARBA" id="ARBA00022692"/>
    </source>
</evidence>
<dbReference type="Pfam" id="PF21088">
    <property type="entry name" value="MS_channel_1st"/>
    <property type="match status" value="1"/>
</dbReference>
<feature type="transmembrane region" description="Helical" evidence="7">
    <location>
        <begin position="198"/>
        <end position="219"/>
    </location>
</feature>
<keyword evidence="15" id="KW-1185">Reference proteome</keyword>
<dbReference type="GO" id="GO:0005886">
    <property type="term" value="C:plasma membrane"/>
    <property type="evidence" value="ECO:0007669"/>
    <property type="project" value="UniProtKB-SubCell"/>
</dbReference>
<evidence type="ECO:0000259" key="10">
    <source>
        <dbReference type="Pfam" id="PF21088"/>
    </source>
</evidence>
<evidence type="ECO:0000259" key="9">
    <source>
        <dbReference type="Pfam" id="PF00924"/>
    </source>
</evidence>
<proteinExistence type="inferred from homology"/>
<dbReference type="InterPro" id="IPR011014">
    <property type="entry name" value="MscS_channel_TM-2"/>
</dbReference>
<dbReference type="Gene3D" id="1.10.287.1260">
    <property type="match status" value="1"/>
</dbReference>
<evidence type="ECO:0000256" key="6">
    <source>
        <dbReference type="ARBA" id="ARBA00023136"/>
    </source>
</evidence>
<dbReference type="GO" id="GO:0008381">
    <property type="term" value="F:mechanosensitive monoatomic ion channel activity"/>
    <property type="evidence" value="ECO:0007669"/>
    <property type="project" value="InterPro"/>
</dbReference>
<dbReference type="AlphaFoldDB" id="A0A7W6V205"/>
<dbReference type="Proteomes" id="UP000524535">
    <property type="component" value="Unassembled WGS sequence"/>
</dbReference>
<comment type="similarity">
    <text evidence="2">Belongs to the MscS (TC 1.A.23) family.</text>
</comment>
<evidence type="ECO:0000313" key="16">
    <source>
        <dbReference type="Proteomes" id="UP000576087"/>
    </source>
</evidence>
<feature type="transmembrane region" description="Helical" evidence="7">
    <location>
        <begin position="401"/>
        <end position="420"/>
    </location>
</feature>
<dbReference type="EMBL" id="JACIGY010000007">
    <property type="protein sequence ID" value="MBB4413897.1"/>
    <property type="molecule type" value="Genomic_DNA"/>
</dbReference>
<feature type="chain" id="PRO_5036214328" evidence="8">
    <location>
        <begin position="20"/>
        <end position="644"/>
    </location>
</feature>
<dbReference type="EMBL" id="JACIGW010000006">
    <property type="protein sequence ID" value="MBB4350702.1"/>
    <property type="molecule type" value="Genomic_DNA"/>
</dbReference>
<dbReference type="Pfam" id="PF00924">
    <property type="entry name" value="MS_channel_2nd"/>
    <property type="match status" value="1"/>
</dbReference>
<evidence type="ECO:0000256" key="3">
    <source>
        <dbReference type="ARBA" id="ARBA00022475"/>
    </source>
</evidence>
<keyword evidence="6 7" id="KW-0472">Membrane</keyword>
<dbReference type="SUPFAM" id="SSF82861">
    <property type="entry name" value="Mechanosensitive channel protein MscS (YggB), transmembrane region"/>
    <property type="match status" value="1"/>
</dbReference>
<dbReference type="InterPro" id="IPR049142">
    <property type="entry name" value="MS_channel_1st"/>
</dbReference>